<organism evidence="2 3">
    <name type="scientific">Streblomastix strix</name>
    <dbReference type="NCBI Taxonomy" id="222440"/>
    <lineage>
        <taxon>Eukaryota</taxon>
        <taxon>Metamonada</taxon>
        <taxon>Preaxostyla</taxon>
        <taxon>Oxymonadida</taxon>
        <taxon>Streblomastigidae</taxon>
        <taxon>Streblomastix</taxon>
    </lineage>
</organism>
<reference evidence="2 3" key="1">
    <citation type="submission" date="2019-03" db="EMBL/GenBank/DDBJ databases">
        <title>Single cell metagenomics reveals metabolic interactions within the superorganism composed of flagellate Streblomastix strix and complex community of Bacteroidetes bacteria on its surface.</title>
        <authorList>
            <person name="Treitli S.C."/>
            <person name="Kolisko M."/>
            <person name="Husnik F."/>
            <person name="Keeling P."/>
            <person name="Hampl V."/>
        </authorList>
    </citation>
    <scope>NUCLEOTIDE SEQUENCE [LARGE SCALE GENOMIC DNA]</scope>
    <source>
        <strain evidence="2">ST1C</strain>
    </source>
</reference>
<keyword evidence="1" id="KW-0812">Transmembrane</keyword>
<name>A0A5J4UZP8_9EUKA</name>
<comment type="caution">
    <text evidence="2">The sequence shown here is derived from an EMBL/GenBank/DDBJ whole genome shotgun (WGS) entry which is preliminary data.</text>
</comment>
<sequence>SFSNVEHHPLGTASVVIAICEGIHIRQAEMFALSFVIHQFISGIVVPFIIIVVFHPLSLAAYAF</sequence>
<accession>A0A5J4UZP8</accession>
<evidence type="ECO:0000313" key="2">
    <source>
        <dbReference type="EMBL" id="KAA6375235.1"/>
    </source>
</evidence>
<feature type="transmembrane region" description="Helical" evidence="1">
    <location>
        <begin position="40"/>
        <end position="63"/>
    </location>
</feature>
<dbReference type="AlphaFoldDB" id="A0A5J4UZP8"/>
<dbReference type="EMBL" id="SNRW01011383">
    <property type="protein sequence ID" value="KAA6375235.1"/>
    <property type="molecule type" value="Genomic_DNA"/>
</dbReference>
<protein>
    <submittedName>
        <fullName evidence="2">Uncharacterized protein</fullName>
    </submittedName>
</protein>
<evidence type="ECO:0000256" key="1">
    <source>
        <dbReference type="SAM" id="Phobius"/>
    </source>
</evidence>
<proteinExistence type="predicted"/>
<gene>
    <name evidence="2" type="ORF">EZS28_029237</name>
</gene>
<keyword evidence="1" id="KW-1133">Transmembrane helix</keyword>
<dbReference type="Proteomes" id="UP000324800">
    <property type="component" value="Unassembled WGS sequence"/>
</dbReference>
<feature type="non-terminal residue" evidence="2">
    <location>
        <position position="1"/>
    </location>
</feature>
<evidence type="ECO:0000313" key="3">
    <source>
        <dbReference type="Proteomes" id="UP000324800"/>
    </source>
</evidence>
<keyword evidence="1" id="KW-0472">Membrane</keyword>